<dbReference type="EMBL" id="JADKPO010000019">
    <property type="protein sequence ID" value="MBF4768998.1"/>
    <property type="molecule type" value="Genomic_DNA"/>
</dbReference>
<evidence type="ECO:0000313" key="4">
    <source>
        <dbReference type="Proteomes" id="UP000660668"/>
    </source>
</evidence>
<evidence type="ECO:0000313" key="3">
    <source>
        <dbReference type="EMBL" id="MBF4768998.1"/>
    </source>
</evidence>
<name>A0A930VQ70_9ACTN</name>
<keyword evidence="1" id="KW-0732">Signal</keyword>
<sequence>MRFRSIIGSATAIALLAVPALTAAAPAQAQESSRQLGTRSLAKVLAKDGVKFDTNSGDFDIVEAAVYAVAAAKPDSPVLLLADGRQRLTAFVPTDLAFRNLVKALTGKTYYSEKRVFNKIAALVPIDLLETTLLYHVVPGATITAAKALQADGVKLATAAGPKLRVKVVGGKVKLIDKDPDTRAAVVIVPDINKGNRQIAHGINAVLLPADL</sequence>
<proteinExistence type="predicted"/>
<dbReference type="Gene3D" id="2.30.180.10">
    <property type="entry name" value="FAS1 domain"/>
    <property type="match status" value="1"/>
</dbReference>
<dbReference type="AlphaFoldDB" id="A0A930VQ70"/>
<dbReference type="InterPro" id="IPR000782">
    <property type="entry name" value="FAS1_domain"/>
</dbReference>
<accession>A0A930VQ70</accession>
<protein>
    <submittedName>
        <fullName evidence="3">Fasciclin domain-containing protein</fullName>
    </submittedName>
</protein>
<dbReference type="SMART" id="SM00554">
    <property type="entry name" value="FAS1"/>
    <property type="match status" value="1"/>
</dbReference>
<dbReference type="Pfam" id="PF02469">
    <property type="entry name" value="Fasciclin"/>
    <property type="match status" value="1"/>
</dbReference>
<organism evidence="3 4">
    <name type="scientific">Nocardioides agariphilus</name>
    <dbReference type="NCBI Taxonomy" id="433664"/>
    <lineage>
        <taxon>Bacteria</taxon>
        <taxon>Bacillati</taxon>
        <taxon>Actinomycetota</taxon>
        <taxon>Actinomycetes</taxon>
        <taxon>Propionibacteriales</taxon>
        <taxon>Nocardioidaceae</taxon>
        <taxon>Nocardioides</taxon>
    </lineage>
</organism>
<keyword evidence="4" id="KW-1185">Reference proteome</keyword>
<feature type="chain" id="PRO_5037748448" evidence="1">
    <location>
        <begin position="30"/>
        <end position="212"/>
    </location>
</feature>
<dbReference type="Proteomes" id="UP000660668">
    <property type="component" value="Unassembled WGS sequence"/>
</dbReference>
<gene>
    <name evidence="3" type="ORF">ISU10_14620</name>
</gene>
<dbReference type="InterPro" id="IPR036378">
    <property type="entry name" value="FAS1_dom_sf"/>
</dbReference>
<evidence type="ECO:0000259" key="2">
    <source>
        <dbReference type="PROSITE" id="PS50213"/>
    </source>
</evidence>
<dbReference type="PROSITE" id="PS50213">
    <property type="entry name" value="FAS1"/>
    <property type="match status" value="1"/>
</dbReference>
<dbReference type="RefSeq" id="WP_194697143.1">
    <property type="nucleotide sequence ID" value="NZ_JADKPO010000019.1"/>
</dbReference>
<evidence type="ECO:0000256" key="1">
    <source>
        <dbReference type="SAM" id="SignalP"/>
    </source>
</evidence>
<reference evidence="3" key="1">
    <citation type="submission" date="2020-11" db="EMBL/GenBank/DDBJ databases">
        <title>Nocardioides cynanchi sp. nov., isolated from soil of rhizosphere of Cynanchum wilfordii.</title>
        <authorList>
            <person name="Lee J.-S."/>
            <person name="Suh M.K."/>
            <person name="Kim J.-S."/>
        </authorList>
    </citation>
    <scope>NUCLEOTIDE SEQUENCE</scope>
    <source>
        <strain evidence="3">KCTC 19276</strain>
    </source>
</reference>
<comment type="caution">
    <text evidence="3">The sequence shown here is derived from an EMBL/GenBank/DDBJ whole genome shotgun (WGS) entry which is preliminary data.</text>
</comment>
<feature type="domain" description="FAS1" evidence="2">
    <location>
        <begin position="46"/>
        <end position="207"/>
    </location>
</feature>
<feature type="signal peptide" evidence="1">
    <location>
        <begin position="1"/>
        <end position="29"/>
    </location>
</feature>
<dbReference type="SUPFAM" id="SSF82153">
    <property type="entry name" value="FAS1 domain"/>
    <property type="match status" value="1"/>
</dbReference>